<proteinExistence type="predicted"/>
<reference evidence="2 3" key="1">
    <citation type="submission" date="2018-08" db="EMBL/GenBank/DDBJ databases">
        <title>A genome reference for cultivated species of the human gut microbiota.</title>
        <authorList>
            <person name="Zou Y."/>
            <person name="Xue W."/>
            <person name="Luo G."/>
        </authorList>
    </citation>
    <scope>NUCLEOTIDE SEQUENCE [LARGE SCALE GENOMIC DNA]</scope>
    <source>
        <strain evidence="2 3">AM28-23</strain>
    </source>
</reference>
<keyword evidence="1" id="KW-1133">Transmembrane helix</keyword>
<gene>
    <name evidence="2" type="ORF">DW740_02145</name>
</gene>
<keyword evidence="1" id="KW-0472">Membrane</keyword>
<feature type="transmembrane region" description="Helical" evidence="1">
    <location>
        <begin position="26"/>
        <end position="46"/>
    </location>
</feature>
<feature type="transmembrane region" description="Helical" evidence="1">
    <location>
        <begin position="206"/>
        <end position="235"/>
    </location>
</feature>
<comment type="caution">
    <text evidence="2">The sequence shown here is derived from an EMBL/GenBank/DDBJ whole genome shotgun (WGS) entry which is preliminary data.</text>
</comment>
<feature type="transmembrane region" description="Helical" evidence="1">
    <location>
        <begin position="127"/>
        <end position="145"/>
    </location>
</feature>
<evidence type="ECO:0000313" key="3">
    <source>
        <dbReference type="Proteomes" id="UP000283745"/>
    </source>
</evidence>
<evidence type="ECO:0008006" key="4">
    <source>
        <dbReference type="Google" id="ProtNLM"/>
    </source>
</evidence>
<dbReference type="RefSeq" id="WP_118049404.1">
    <property type="nucleotide sequence ID" value="NZ_CABJFK010000001.1"/>
</dbReference>
<dbReference type="AlphaFoldDB" id="A0A414JC92"/>
<feature type="transmembrane region" description="Helical" evidence="1">
    <location>
        <begin position="423"/>
        <end position="442"/>
    </location>
</feature>
<dbReference type="PANTHER" id="PTHR38454">
    <property type="entry name" value="INTEGRAL MEMBRANE PROTEIN-RELATED"/>
    <property type="match status" value="1"/>
</dbReference>
<organism evidence="2 3">
    <name type="scientific">Blautia obeum</name>
    <dbReference type="NCBI Taxonomy" id="40520"/>
    <lineage>
        <taxon>Bacteria</taxon>
        <taxon>Bacillati</taxon>
        <taxon>Bacillota</taxon>
        <taxon>Clostridia</taxon>
        <taxon>Lachnospirales</taxon>
        <taxon>Lachnospiraceae</taxon>
        <taxon>Blautia</taxon>
    </lineage>
</organism>
<dbReference type="EMBL" id="QSKF01000001">
    <property type="protein sequence ID" value="RHE42126.1"/>
    <property type="molecule type" value="Genomic_DNA"/>
</dbReference>
<evidence type="ECO:0000256" key="1">
    <source>
        <dbReference type="SAM" id="Phobius"/>
    </source>
</evidence>
<keyword evidence="1" id="KW-0812">Transmembrane</keyword>
<name>A0A414JC92_9FIRM</name>
<dbReference type="PANTHER" id="PTHR38454:SF1">
    <property type="entry name" value="INTEGRAL MEMBRANE PROTEIN"/>
    <property type="match status" value="1"/>
</dbReference>
<feature type="transmembrane region" description="Helical" evidence="1">
    <location>
        <begin position="370"/>
        <end position="387"/>
    </location>
</feature>
<feature type="transmembrane region" description="Helical" evidence="1">
    <location>
        <begin position="256"/>
        <end position="279"/>
    </location>
</feature>
<feature type="transmembrane region" description="Helical" evidence="1">
    <location>
        <begin position="899"/>
        <end position="921"/>
    </location>
</feature>
<protein>
    <recommendedName>
        <fullName evidence="4">Bacterial membrane protein YfhO</fullName>
    </recommendedName>
</protein>
<dbReference type="Pfam" id="PF09586">
    <property type="entry name" value="YfhO"/>
    <property type="match status" value="1"/>
</dbReference>
<sequence>MNIQNTKNKKNKRSNRSTNSKNTEFYIVYTVAFLLIACFLYLRFYLNGKSLVWSHDGVPQHLNSLAYYGRYLRGILYTIFVEHRFSIPMWDLHIGYGSDILTTLNYYVIGDPLTLLAVFCPSSKTEILYEFLIFLRIYLAGIAFSRYCFYHKNSRQATFMGCMIYIFAGWTIYAAMKHPYFSNPMIYLPLILMGIDKIYKKEKPYLFIWSVAVAGLSNFYFFYMLGIFMVLYAVFRYFEQFGVHSLKNVGKWLGVFAIYSVIAVLIAAVILLPVIFPVLGTDRFKAENYVPLFYDKVYYQKYLSCLIGENMIQWGVAGFSAVSMTGIFVLFAKKKKYRTLKTGFILINLFLLFPFAGHVLNGFSYVSNRWIWAYGMLMAYIFVKIYPELFNLSLKEKRTIFVFLMGYCVLALLPDAARTQRNLVAVLLLVLATFTVLSFGAVFTKRKNLMLMTGGFLIAGVLFNMYYQYSYEKDYLSEFSGQGEALDKLETGTDLAVLKTGDKSVYRYDQMGTHSYENSSMQTGTNGTSYYFSVASGDITNFFNEVDLNTPWDYHYENLDSRTILDRLAAVKYFVVKAGEEEYLPYGYDTLAAEAEKKDRLYRAYECKNALPIGYTYDSYIPEKKYAKMSTVEKQQALLQGVVLADSAVPETTPEFNDREVPYKLVTGSGCKEKDGKLIITKENAQAKLVFDGLDECETYLITEGVDYEALSPRELISDKKWNKMTLYEQKKVQYENSKWRYWKESQKAYIDVTGQFLDKTISIFTDKYNAYSGRSDFLCNTGYSEKGKKSITLTFENTGVYSYKDMKVVCQPMENIESQTTKLRAESLENVEIKNHELTGNISVSKDKVLVISLPYSEGFQAYVDSQKTDLKQANTMYMALELTKGDHEIRITYYTPYLKTGLVLTCVGILCYICVVLVCKKRRGNKET</sequence>
<dbReference type="InterPro" id="IPR018580">
    <property type="entry name" value="Uncharacterised_YfhO"/>
</dbReference>
<feature type="transmembrane region" description="Helical" evidence="1">
    <location>
        <begin position="311"/>
        <end position="332"/>
    </location>
</feature>
<feature type="transmembrane region" description="Helical" evidence="1">
    <location>
        <begin position="344"/>
        <end position="364"/>
    </location>
</feature>
<evidence type="ECO:0000313" key="2">
    <source>
        <dbReference type="EMBL" id="RHE42126.1"/>
    </source>
</evidence>
<feature type="transmembrane region" description="Helical" evidence="1">
    <location>
        <begin position="399"/>
        <end position="417"/>
    </location>
</feature>
<feature type="transmembrane region" description="Helical" evidence="1">
    <location>
        <begin position="157"/>
        <end position="176"/>
    </location>
</feature>
<feature type="transmembrane region" description="Helical" evidence="1">
    <location>
        <begin position="449"/>
        <end position="467"/>
    </location>
</feature>
<accession>A0A414JC92</accession>
<dbReference type="Proteomes" id="UP000283745">
    <property type="component" value="Unassembled WGS sequence"/>
</dbReference>